<reference evidence="8 9" key="1">
    <citation type="submission" date="2014-04" db="EMBL/GenBank/DDBJ databases">
        <title>Draft genome sequence of Bacillus azotoformans MEV2011, a (co-) denitrifying strain unable to grow in the presence of oxygen.</title>
        <authorList>
            <person name="Nielsen M."/>
            <person name="Schreiber L."/>
            <person name="Finster K."/>
            <person name="Schramm A."/>
        </authorList>
    </citation>
    <scope>NUCLEOTIDE SEQUENCE [LARGE SCALE GENOMIC DNA]</scope>
    <source>
        <strain evidence="8 9">MEV2011</strain>
    </source>
</reference>
<keyword evidence="2" id="KW-1003">Cell membrane</keyword>
<dbReference type="Pfam" id="PF01292">
    <property type="entry name" value="Ni_hydr_CYTB"/>
    <property type="match status" value="1"/>
</dbReference>
<evidence type="ECO:0000256" key="1">
    <source>
        <dbReference type="ARBA" id="ARBA00004651"/>
    </source>
</evidence>
<dbReference type="GO" id="GO:0005886">
    <property type="term" value="C:plasma membrane"/>
    <property type="evidence" value="ECO:0007669"/>
    <property type="project" value="UniProtKB-SubCell"/>
</dbReference>
<dbReference type="RefSeq" id="WP_035198921.1">
    <property type="nucleotide sequence ID" value="NZ_JJRY01000037.1"/>
</dbReference>
<dbReference type="AlphaFoldDB" id="A0A072NEE1"/>
<evidence type="ECO:0000256" key="6">
    <source>
        <dbReference type="SAM" id="Phobius"/>
    </source>
</evidence>
<dbReference type="GO" id="GO:0015944">
    <property type="term" value="P:formate oxidation"/>
    <property type="evidence" value="ECO:0007669"/>
    <property type="project" value="TreeGrafter"/>
</dbReference>
<evidence type="ECO:0000313" key="9">
    <source>
        <dbReference type="Proteomes" id="UP000027936"/>
    </source>
</evidence>
<sequence>MSKSSELIVKRFGLPFRIAHWTVAFSFLALYITALPMYTEFFDWLWPILGGPANARILHRIFGVTLMVPLFIMIFFDPKALLHWLKSAFTWGKHDIQFLLAFPLVFFGKDKEYPKQDFYNAGEKINSLLQLFCGIGIVGSGIIIWKTNWFPNWLVDIGYPVHAISVGLSVAVVIGHAYLGTFAPDGWKAFRGMVKGEVSEEWAKHHHGRWTDELEKAKKEKGA</sequence>
<dbReference type="PANTHER" id="PTHR30074">
    <property type="entry name" value="FORMATE DEHYDROGENASE, NITRATE-INDUCIBLE, CYTOCHROME B556 FDN SUBUNIT"/>
    <property type="match status" value="1"/>
</dbReference>
<dbReference type="GO" id="GO:0022904">
    <property type="term" value="P:respiratory electron transport chain"/>
    <property type="evidence" value="ECO:0007669"/>
    <property type="project" value="InterPro"/>
</dbReference>
<feature type="transmembrane region" description="Helical" evidence="6">
    <location>
        <begin position="12"/>
        <end position="37"/>
    </location>
</feature>
<feature type="domain" description="Cytochrome b561 bacterial/Ni-hydrogenase" evidence="7">
    <location>
        <begin position="11"/>
        <end position="196"/>
    </location>
</feature>
<accession>A0A072NEE1</accession>
<dbReference type="PANTHER" id="PTHR30074:SF6">
    <property type="entry name" value="FORMATE DEHYDROGENASE GAMMA SUBUNIT"/>
    <property type="match status" value="1"/>
</dbReference>
<dbReference type="InterPro" id="IPR016174">
    <property type="entry name" value="Di-haem_cyt_TM"/>
</dbReference>
<gene>
    <name evidence="8" type="ORF">M670_04763</name>
</gene>
<evidence type="ECO:0000256" key="3">
    <source>
        <dbReference type="ARBA" id="ARBA00022692"/>
    </source>
</evidence>
<dbReference type="GO" id="GO:0009061">
    <property type="term" value="P:anaerobic respiration"/>
    <property type="evidence" value="ECO:0007669"/>
    <property type="project" value="TreeGrafter"/>
</dbReference>
<dbReference type="GO" id="GO:0036397">
    <property type="term" value="F:formate dehydrogenase (quinone) activity"/>
    <property type="evidence" value="ECO:0007669"/>
    <property type="project" value="TreeGrafter"/>
</dbReference>
<organism evidence="8 9">
    <name type="scientific">Schinkia azotoformans MEV2011</name>
    <dbReference type="NCBI Taxonomy" id="1348973"/>
    <lineage>
        <taxon>Bacteria</taxon>
        <taxon>Bacillati</taxon>
        <taxon>Bacillota</taxon>
        <taxon>Bacilli</taxon>
        <taxon>Bacillales</taxon>
        <taxon>Bacillaceae</taxon>
        <taxon>Calidifontibacillus/Schinkia group</taxon>
        <taxon>Schinkia</taxon>
    </lineage>
</organism>
<evidence type="ECO:0000256" key="5">
    <source>
        <dbReference type="ARBA" id="ARBA00023136"/>
    </source>
</evidence>
<dbReference type="InterPro" id="IPR051817">
    <property type="entry name" value="FDH_cytochrome_b556_subunit"/>
</dbReference>
<feature type="transmembrane region" description="Helical" evidence="6">
    <location>
        <begin position="125"/>
        <end position="145"/>
    </location>
</feature>
<evidence type="ECO:0000313" key="8">
    <source>
        <dbReference type="EMBL" id="KEF36034.1"/>
    </source>
</evidence>
<feature type="transmembrane region" description="Helical" evidence="6">
    <location>
        <begin position="57"/>
        <end position="76"/>
    </location>
</feature>
<comment type="subcellular location">
    <subcellularLocation>
        <location evidence="1">Cell membrane</location>
        <topology evidence="1">Multi-pass membrane protein</topology>
    </subcellularLocation>
</comment>
<evidence type="ECO:0000259" key="7">
    <source>
        <dbReference type="Pfam" id="PF01292"/>
    </source>
</evidence>
<evidence type="ECO:0000256" key="2">
    <source>
        <dbReference type="ARBA" id="ARBA00022475"/>
    </source>
</evidence>
<dbReference type="OrthoDB" id="1808646at2"/>
<dbReference type="InterPro" id="IPR011577">
    <property type="entry name" value="Cyt_b561_bac/Ni-Hgenase"/>
</dbReference>
<dbReference type="Gene3D" id="1.20.950.20">
    <property type="entry name" value="Transmembrane di-heme cytochromes, Chain C"/>
    <property type="match status" value="1"/>
</dbReference>
<comment type="caution">
    <text evidence="8">The sequence shown here is derived from an EMBL/GenBank/DDBJ whole genome shotgun (WGS) entry which is preliminary data.</text>
</comment>
<dbReference type="PATRIC" id="fig|1348973.3.peg.4634"/>
<dbReference type="GO" id="GO:0009055">
    <property type="term" value="F:electron transfer activity"/>
    <property type="evidence" value="ECO:0007669"/>
    <property type="project" value="InterPro"/>
</dbReference>
<name>A0A072NEE1_SCHAZ</name>
<protein>
    <submittedName>
        <fullName evidence="8">Cytochrome b subunit of formate dehydrogenase</fullName>
    </submittedName>
</protein>
<proteinExistence type="predicted"/>
<dbReference type="Proteomes" id="UP000027936">
    <property type="component" value="Unassembled WGS sequence"/>
</dbReference>
<dbReference type="EMBL" id="JJRY01000037">
    <property type="protein sequence ID" value="KEF36034.1"/>
    <property type="molecule type" value="Genomic_DNA"/>
</dbReference>
<keyword evidence="3 6" id="KW-0812">Transmembrane</keyword>
<keyword evidence="5 6" id="KW-0472">Membrane</keyword>
<dbReference type="GO" id="GO:0009326">
    <property type="term" value="C:formate dehydrogenase complex"/>
    <property type="evidence" value="ECO:0007669"/>
    <property type="project" value="TreeGrafter"/>
</dbReference>
<feature type="transmembrane region" description="Helical" evidence="6">
    <location>
        <begin position="157"/>
        <end position="179"/>
    </location>
</feature>
<dbReference type="SUPFAM" id="SSF81342">
    <property type="entry name" value="Transmembrane di-heme cytochromes"/>
    <property type="match status" value="1"/>
</dbReference>
<evidence type="ECO:0000256" key="4">
    <source>
        <dbReference type="ARBA" id="ARBA00022989"/>
    </source>
</evidence>
<keyword evidence="4 6" id="KW-1133">Transmembrane helix</keyword>